<keyword evidence="2" id="KW-1185">Reference proteome</keyword>
<protein>
    <submittedName>
        <fullName evidence="1">Uncharacterized protein</fullName>
    </submittedName>
</protein>
<accession>A0AAV7LJE6</accession>
<sequence>MLREHGLALHRVKCKFLKRDICFLGTSSQTKASAQTLLNCEGDDPPSDGFQSDPEVAALSRESLILDRRTLRDSVITGSGCGQSTEED</sequence>
<dbReference type="Proteomes" id="UP001066276">
    <property type="component" value="Chromosome 11"/>
</dbReference>
<comment type="caution">
    <text evidence="1">The sequence shown here is derived from an EMBL/GenBank/DDBJ whole genome shotgun (WGS) entry which is preliminary data.</text>
</comment>
<evidence type="ECO:0000313" key="1">
    <source>
        <dbReference type="EMBL" id="KAJ1091756.1"/>
    </source>
</evidence>
<name>A0AAV7LJE6_PLEWA</name>
<dbReference type="AlphaFoldDB" id="A0AAV7LJE6"/>
<organism evidence="1 2">
    <name type="scientific">Pleurodeles waltl</name>
    <name type="common">Iberian ribbed newt</name>
    <dbReference type="NCBI Taxonomy" id="8319"/>
    <lineage>
        <taxon>Eukaryota</taxon>
        <taxon>Metazoa</taxon>
        <taxon>Chordata</taxon>
        <taxon>Craniata</taxon>
        <taxon>Vertebrata</taxon>
        <taxon>Euteleostomi</taxon>
        <taxon>Amphibia</taxon>
        <taxon>Batrachia</taxon>
        <taxon>Caudata</taxon>
        <taxon>Salamandroidea</taxon>
        <taxon>Salamandridae</taxon>
        <taxon>Pleurodelinae</taxon>
        <taxon>Pleurodeles</taxon>
    </lineage>
</organism>
<dbReference type="EMBL" id="JANPWB010000015">
    <property type="protein sequence ID" value="KAJ1091756.1"/>
    <property type="molecule type" value="Genomic_DNA"/>
</dbReference>
<proteinExistence type="predicted"/>
<evidence type="ECO:0000313" key="2">
    <source>
        <dbReference type="Proteomes" id="UP001066276"/>
    </source>
</evidence>
<reference evidence="1" key="1">
    <citation type="journal article" date="2022" name="bioRxiv">
        <title>Sequencing and chromosome-scale assembly of the giantPleurodeles waltlgenome.</title>
        <authorList>
            <person name="Brown T."/>
            <person name="Elewa A."/>
            <person name="Iarovenko S."/>
            <person name="Subramanian E."/>
            <person name="Araus A.J."/>
            <person name="Petzold A."/>
            <person name="Susuki M."/>
            <person name="Suzuki K.-i.T."/>
            <person name="Hayashi T."/>
            <person name="Toyoda A."/>
            <person name="Oliveira C."/>
            <person name="Osipova E."/>
            <person name="Leigh N.D."/>
            <person name="Simon A."/>
            <person name="Yun M.H."/>
        </authorList>
    </citation>
    <scope>NUCLEOTIDE SEQUENCE</scope>
    <source>
        <strain evidence="1">20211129_DDA</strain>
        <tissue evidence="1">Liver</tissue>
    </source>
</reference>
<gene>
    <name evidence="1" type="ORF">NDU88_004873</name>
</gene>